<accession>A0A1X2HUR6</accession>
<feature type="transmembrane region" description="Helical" evidence="2">
    <location>
        <begin position="187"/>
        <end position="215"/>
    </location>
</feature>
<name>A0A1X2HUR6_SYNRA</name>
<feature type="compositionally biased region" description="Basic and acidic residues" evidence="1">
    <location>
        <begin position="296"/>
        <end position="306"/>
    </location>
</feature>
<feature type="transmembrane region" description="Helical" evidence="2">
    <location>
        <begin position="236"/>
        <end position="260"/>
    </location>
</feature>
<protein>
    <submittedName>
        <fullName evidence="3">Uncharacterized protein</fullName>
    </submittedName>
</protein>
<dbReference type="Proteomes" id="UP000242180">
    <property type="component" value="Unassembled WGS sequence"/>
</dbReference>
<dbReference type="EMBL" id="MCGN01000001">
    <property type="protein sequence ID" value="ORZ02838.1"/>
    <property type="molecule type" value="Genomic_DNA"/>
</dbReference>
<evidence type="ECO:0000256" key="1">
    <source>
        <dbReference type="SAM" id="MobiDB-lite"/>
    </source>
</evidence>
<dbReference type="PANTHER" id="PTHR38848">
    <property type="entry name" value="G-PROTEIN COUPLED RECEPTORS FAMILY 3 PROFILE DOMAIN-CONTAINING PROTEIN"/>
    <property type="match status" value="1"/>
</dbReference>
<dbReference type="PANTHER" id="PTHR38848:SF3">
    <property type="entry name" value="G-PROTEIN COUPLED RECEPTORS FAMILY 3 PROFILE DOMAIN-CONTAINING PROTEIN"/>
    <property type="match status" value="1"/>
</dbReference>
<evidence type="ECO:0000313" key="3">
    <source>
        <dbReference type="EMBL" id="ORZ02838.1"/>
    </source>
</evidence>
<feature type="region of interest" description="Disordered" evidence="1">
    <location>
        <begin position="296"/>
        <end position="355"/>
    </location>
</feature>
<sequence>MQLRNAISSSFLQAVVDPITSSSNSTTTSGINATPNEAVGPDNSEIITEFINLFCITLVAIALGSKTHKADRNLFLSYGRLLVIHIYIMSWSFATMSVLVISTYHNNPVSCTIGMFACDILYAGSKISIYAWLIERVHIVSSSVLRLRRLESWQYRFHLLLLCPFVGIAVLMLIYRNTYIRPNGDCVIGLKLIASIPVVIYDFFLNLYLSILFLIPLMRVSLRSRAEWTRKRLYKFTVRSLIASVICLCVSFTNAFVVVITRGEMRGLMCLTMCTCDVTINVIAIHYVTSSHRWFKSNDDSKKENELDPSPPRPGQNANNNVVPSSSISNTGLGPSYGNTGELGQSTAPTSETINSHDRKTAAALFMGNHNPVESIELDQTNLAVNTFGVINTAANPISTVDSYERNTAAAMFTGDFQKVHGFSSDFHHGHDDDDFSIKSIQMSQTSLSPLQRHEDY</sequence>
<feature type="transmembrane region" description="Helical" evidence="2">
    <location>
        <begin position="113"/>
        <end position="134"/>
    </location>
</feature>
<dbReference type="InParanoid" id="A0A1X2HUR6"/>
<dbReference type="AlphaFoldDB" id="A0A1X2HUR6"/>
<organism evidence="3 4">
    <name type="scientific">Syncephalastrum racemosum</name>
    <name type="common">Filamentous fungus</name>
    <dbReference type="NCBI Taxonomy" id="13706"/>
    <lineage>
        <taxon>Eukaryota</taxon>
        <taxon>Fungi</taxon>
        <taxon>Fungi incertae sedis</taxon>
        <taxon>Mucoromycota</taxon>
        <taxon>Mucoromycotina</taxon>
        <taxon>Mucoromycetes</taxon>
        <taxon>Mucorales</taxon>
        <taxon>Syncephalastraceae</taxon>
        <taxon>Syncephalastrum</taxon>
    </lineage>
</organism>
<gene>
    <name evidence="3" type="ORF">BCR43DRAFT_449882</name>
</gene>
<feature type="transmembrane region" description="Helical" evidence="2">
    <location>
        <begin position="155"/>
        <end position="175"/>
    </location>
</feature>
<reference evidence="3 4" key="1">
    <citation type="submission" date="2016-07" db="EMBL/GenBank/DDBJ databases">
        <title>Pervasive Adenine N6-methylation of Active Genes in Fungi.</title>
        <authorList>
            <consortium name="DOE Joint Genome Institute"/>
            <person name="Mondo S.J."/>
            <person name="Dannebaum R.O."/>
            <person name="Kuo R.C."/>
            <person name="Labutti K."/>
            <person name="Haridas S."/>
            <person name="Kuo A."/>
            <person name="Salamov A."/>
            <person name="Ahrendt S.R."/>
            <person name="Lipzen A."/>
            <person name="Sullivan W."/>
            <person name="Andreopoulos W.B."/>
            <person name="Clum A."/>
            <person name="Lindquist E."/>
            <person name="Daum C."/>
            <person name="Ramamoorthy G.K."/>
            <person name="Gryganskyi A."/>
            <person name="Culley D."/>
            <person name="Magnuson J.K."/>
            <person name="James T.Y."/>
            <person name="O'Malley M.A."/>
            <person name="Stajich J.E."/>
            <person name="Spatafora J.W."/>
            <person name="Visel A."/>
            <person name="Grigoriev I.V."/>
        </authorList>
    </citation>
    <scope>NUCLEOTIDE SEQUENCE [LARGE SCALE GENOMIC DNA]</scope>
    <source>
        <strain evidence="3 4">NRRL 2496</strain>
    </source>
</reference>
<keyword evidence="4" id="KW-1185">Reference proteome</keyword>
<evidence type="ECO:0000256" key="2">
    <source>
        <dbReference type="SAM" id="Phobius"/>
    </source>
</evidence>
<dbReference type="OMA" id="MESHRNP"/>
<feature type="compositionally biased region" description="Polar residues" evidence="1">
    <location>
        <begin position="331"/>
        <end position="354"/>
    </location>
</feature>
<keyword evidence="2" id="KW-0472">Membrane</keyword>
<feature type="compositionally biased region" description="Low complexity" evidence="1">
    <location>
        <begin position="317"/>
        <end position="330"/>
    </location>
</feature>
<evidence type="ECO:0000313" key="4">
    <source>
        <dbReference type="Proteomes" id="UP000242180"/>
    </source>
</evidence>
<keyword evidence="2" id="KW-0812">Transmembrane</keyword>
<dbReference type="OrthoDB" id="3210850at2759"/>
<feature type="transmembrane region" description="Helical" evidence="2">
    <location>
        <begin position="46"/>
        <end position="65"/>
    </location>
</feature>
<feature type="transmembrane region" description="Helical" evidence="2">
    <location>
        <begin position="77"/>
        <end position="101"/>
    </location>
</feature>
<comment type="caution">
    <text evidence="3">The sequence shown here is derived from an EMBL/GenBank/DDBJ whole genome shotgun (WGS) entry which is preliminary data.</text>
</comment>
<keyword evidence="2" id="KW-1133">Transmembrane helix</keyword>
<proteinExistence type="predicted"/>